<accession>A0ABQ5G2G0</accession>
<dbReference type="PROSITE" id="PS00141">
    <property type="entry name" value="ASP_PROTEASE"/>
    <property type="match status" value="1"/>
</dbReference>
<dbReference type="InterPro" id="IPR021109">
    <property type="entry name" value="Peptidase_aspartic_dom_sf"/>
</dbReference>
<dbReference type="Proteomes" id="UP001151760">
    <property type="component" value="Unassembled WGS sequence"/>
</dbReference>
<dbReference type="Pfam" id="PF08284">
    <property type="entry name" value="RVP_2"/>
    <property type="match status" value="2"/>
</dbReference>
<dbReference type="Gene3D" id="2.40.70.10">
    <property type="entry name" value="Acid Proteases"/>
    <property type="match status" value="2"/>
</dbReference>
<keyword evidence="1" id="KW-0548">Nucleotidyltransferase</keyword>
<dbReference type="PANTHER" id="PTHR15503">
    <property type="entry name" value="LDOC1 RELATED"/>
    <property type="match status" value="1"/>
</dbReference>
<dbReference type="InterPro" id="IPR032567">
    <property type="entry name" value="RTL1-rel"/>
</dbReference>
<protein>
    <submittedName>
        <fullName evidence="1">Reverse transcriptase domain-containing protein</fullName>
    </submittedName>
</protein>
<organism evidence="1 2">
    <name type="scientific">Tanacetum coccineum</name>
    <dbReference type="NCBI Taxonomy" id="301880"/>
    <lineage>
        <taxon>Eukaryota</taxon>
        <taxon>Viridiplantae</taxon>
        <taxon>Streptophyta</taxon>
        <taxon>Embryophyta</taxon>
        <taxon>Tracheophyta</taxon>
        <taxon>Spermatophyta</taxon>
        <taxon>Magnoliopsida</taxon>
        <taxon>eudicotyledons</taxon>
        <taxon>Gunneridae</taxon>
        <taxon>Pentapetalae</taxon>
        <taxon>asterids</taxon>
        <taxon>campanulids</taxon>
        <taxon>Asterales</taxon>
        <taxon>Asteraceae</taxon>
        <taxon>Asteroideae</taxon>
        <taxon>Anthemideae</taxon>
        <taxon>Anthemidinae</taxon>
        <taxon>Tanacetum</taxon>
    </lineage>
</organism>
<name>A0ABQ5G2G0_9ASTR</name>
<keyword evidence="1" id="KW-0695">RNA-directed DNA polymerase</keyword>
<reference evidence="1" key="1">
    <citation type="journal article" date="2022" name="Int. J. Mol. Sci.">
        <title>Draft Genome of Tanacetum Coccineum: Genomic Comparison of Closely Related Tanacetum-Family Plants.</title>
        <authorList>
            <person name="Yamashiro T."/>
            <person name="Shiraishi A."/>
            <person name="Nakayama K."/>
            <person name="Satake H."/>
        </authorList>
    </citation>
    <scope>NUCLEOTIDE SEQUENCE</scope>
</reference>
<dbReference type="GO" id="GO:0003964">
    <property type="term" value="F:RNA-directed DNA polymerase activity"/>
    <property type="evidence" value="ECO:0007669"/>
    <property type="project" value="UniProtKB-KW"/>
</dbReference>
<dbReference type="CDD" id="cd00303">
    <property type="entry name" value="retropepsin_like"/>
    <property type="match status" value="2"/>
</dbReference>
<dbReference type="EMBL" id="BQNB010018015">
    <property type="protein sequence ID" value="GJT69726.1"/>
    <property type="molecule type" value="Genomic_DNA"/>
</dbReference>
<gene>
    <name evidence="1" type="ORF">Tco_1029012</name>
</gene>
<comment type="caution">
    <text evidence="1">The sequence shown here is derived from an EMBL/GenBank/DDBJ whole genome shotgun (WGS) entry which is preliminary data.</text>
</comment>
<dbReference type="SUPFAM" id="SSF50630">
    <property type="entry name" value="Acid proteases"/>
    <property type="match status" value="1"/>
</dbReference>
<sequence length="332" mass="36390">MLFDSGADRSSVLTAFSTLLDVVPCTLNVSYAVELANRRVSKTNVILRGCILGLLGCPFNVDLMPVELGSFDVIISMDWLAKDHAVIVCDEKIVRIPYGDEVLIIEGDGCGEGRNKTSNNEDKARAYAIGGGGAYLDSTVITGTLLLNNRYATMLFDSGADRSFVSTAFSTLLDVFPSTLNVSYVVELANKRVSEINVILRGCTLGLLGHPFNVDLISVELGSFDVIISMDWLAKYHAVIVCDEKIVRIPYGDEVLIIEGDGCGGGSKSKLSIMSYTKTQKYMQKGFQVYLAQVTAKKTDDKSEEKRREDVLIVRDFPDVFPEDFHGLPPTR</sequence>
<dbReference type="PANTHER" id="PTHR15503:SF45">
    <property type="entry name" value="RNA-DIRECTED DNA POLYMERASE HOMOLOG"/>
    <property type="match status" value="1"/>
</dbReference>
<proteinExistence type="predicted"/>
<dbReference type="InterPro" id="IPR001969">
    <property type="entry name" value="Aspartic_peptidase_AS"/>
</dbReference>
<keyword evidence="2" id="KW-1185">Reference proteome</keyword>
<evidence type="ECO:0000313" key="2">
    <source>
        <dbReference type="Proteomes" id="UP001151760"/>
    </source>
</evidence>
<keyword evidence="1" id="KW-0808">Transferase</keyword>
<reference evidence="1" key="2">
    <citation type="submission" date="2022-01" db="EMBL/GenBank/DDBJ databases">
        <authorList>
            <person name="Yamashiro T."/>
            <person name="Shiraishi A."/>
            <person name="Satake H."/>
            <person name="Nakayama K."/>
        </authorList>
    </citation>
    <scope>NUCLEOTIDE SEQUENCE</scope>
</reference>
<evidence type="ECO:0000313" key="1">
    <source>
        <dbReference type="EMBL" id="GJT69726.1"/>
    </source>
</evidence>